<dbReference type="InterPro" id="IPR002347">
    <property type="entry name" value="SDR_fam"/>
</dbReference>
<protein>
    <submittedName>
        <fullName evidence="3">Oxidoreductase</fullName>
    </submittedName>
</protein>
<evidence type="ECO:0000256" key="1">
    <source>
        <dbReference type="ARBA" id="ARBA00023002"/>
    </source>
</evidence>
<name>A0ABW5FPV4_9PSEU</name>
<gene>
    <name evidence="3" type="ORF">ACFSXZ_09940</name>
</gene>
<reference evidence="4" key="1">
    <citation type="journal article" date="2019" name="Int. J. Syst. Evol. Microbiol.">
        <title>The Global Catalogue of Microorganisms (GCM) 10K type strain sequencing project: providing services to taxonomists for standard genome sequencing and annotation.</title>
        <authorList>
            <consortium name="The Broad Institute Genomics Platform"/>
            <consortium name="The Broad Institute Genome Sequencing Center for Infectious Disease"/>
            <person name="Wu L."/>
            <person name="Ma J."/>
        </authorList>
    </citation>
    <scope>NUCLEOTIDE SEQUENCE [LARGE SCALE GENOMIC DNA]</scope>
    <source>
        <strain evidence="4">CGMCC 4.7645</strain>
    </source>
</reference>
<evidence type="ECO:0000313" key="3">
    <source>
        <dbReference type="EMBL" id="MFD2416644.1"/>
    </source>
</evidence>
<dbReference type="Proteomes" id="UP001597417">
    <property type="component" value="Unassembled WGS sequence"/>
</dbReference>
<sequence length="312" mass="33199">MTRPTSRWTAADITDQRGRIAVVTGANSGVGFETARLLAERGAQVVLACRNLAKAAAACDLIRATVPDAELRTVELDLASAPSVRAAAARIGAEFDRIDLLINNAGASFGTLTLVDGTERTFVTNQLGPFAFTGLLLRSVLAAPTGRVVTVSSGNHEMGRLDLDDLAYARRRYSRWSAYSQSKLANVLFTFELQRRLAAEGKRAIAVAAHPGAASTEFGRNSGGFLRVISAPPLRWLLAPFANTATEGALPILRAAVDPDVQGGEFYGPDGFHGIKGLPRRVEPAAVARDGAASAMLWEKCEELTGLRFPLP</sequence>
<organism evidence="3 4">
    <name type="scientific">Amycolatopsis pigmentata</name>
    <dbReference type="NCBI Taxonomy" id="450801"/>
    <lineage>
        <taxon>Bacteria</taxon>
        <taxon>Bacillati</taxon>
        <taxon>Actinomycetota</taxon>
        <taxon>Actinomycetes</taxon>
        <taxon>Pseudonocardiales</taxon>
        <taxon>Pseudonocardiaceae</taxon>
        <taxon>Amycolatopsis</taxon>
    </lineage>
</organism>
<dbReference type="PANTHER" id="PTHR43157">
    <property type="entry name" value="PHOSPHATIDYLINOSITOL-GLYCAN BIOSYNTHESIS CLASS F PROTEIN-RELATED"/>
    <property type="match status" value="1"/>
</dbReference>
<dbReference type="Pfam" id="PF00106">
    <property type="entry name" value="adh_short"/>
    <property type="match status" value="1"/>
</dbReference>
<keyword evidence="4" id="KW-1185">Reference proteome</keyword>
<dbReference type="RefSeq" id="WP_378263621.1">
    <property type="nucleotide sequence ID" value="NZ_JBHUKR010000006.1"/>
</dbReference>
<dbReference type="PANTHER" id="PTHR43157:SF31">
    <property type="entry name" value="PHOSPHATIDYLINOSITOL-GLYCAN BIOSYNTHESIS CLASS F PROTEIN"/>
    <property type="match status" value="1"/>
</dbReference>
<comment type="caution">
    <text evidence="3">The sequence shown here is derived from an EMBL/GenBank/DDBJ whole genome shotgun (WGS) entry which is preliminary data.</text>
</comment>
<accession>A0ABW5FPV4</accession>
<dbReference type="Gene3D" id="3.40.50.720">
    <property type="entry name" value="NAD(P)-binding Rossmann-like Domain"/>
    <property type="match status" value="1"/>
</dbReference>
<proteinExistence type="inferred from homology"/>
<dbReference type="PRINTS" id="PR00081">
    <property type="entry name" value="GDHRDH"/>
</dbReference>
<dbReference type="NCBIfam" id="NF004846">
    <property type="entry name" value="PRK06197.1"/>
    <property type="match status" value="1"/>
</dbReference>
<dbReference type="InterPro" id="IPR036291">
    <property type="entry name" value="NAD(P)-bd_dom_sf"/>
</dbReference>
<evidence type="ECO:0000313" key="4">
    <source>
        <dbReference type="Proteomes" id="UP001597417"/>
    </source>
</evidence>
<dbReference type="PRINTS" id="PR00080">
    <property type="entry name" value="SDRFAMILY"/>
</dbReference>
<keyword evidence="1" id="KW-0560">Oxidoreductase</keyword>
<dbReference type="SUPFAM" id="SSF51735">
    <property type="entry name" value="NAD(P)-binding Rossmann-fold domains"/>
    <property type="match status" value="1"/>
</dbReference>
<dbReference type="EMBL" id="JBHUKR010000006">
    <property type="protein sequence ID" value="MFD2416644.1"/>
    <property type="molecule type" value="Genomic_DNA"/>
</dbReference>
<comment type="similarity">
    <text evidence="2">Belongs to the short-chain dehydrogenases/reductases (SDR) family.</text>
</comment>
<evidence type="ECO:0000256" key="2">
    <source>
        <dbReference type="RuleBase" id="RU000363"/>
    </source>
</evidence>